<evidence type="ECO:0000313" key="2">
    <source>
        <dbReference type="EMBL" id="QSE76640.1"/>
    </source>
</evidence>
<keyword evidence="1" id="KW-0472">Membrane</keyword>
<keyword evidence="1" id="KW-1133">Transmembrane helix</keyword>
<dbReference type="InterPro" id="IPR010288">
    <property type="entry name" value="EcsB_ABC"/>
</dbReference>
<dbReference type="GO" id="GO:0016020">
    <property type="term" value="C:membrane"/>
    <property type="evidence" value="ECO:0007669"/>
    <property type="project" value="InterPro"/>
</dbReference>
<gene>
    <name evidence="2" type="ORF">JW886_09350</name>
</gene>
<keyword evidence="1" id="KW-0812">Transmembrane</keyword>
<feature type="transmembrane region" description="Helical" evidence="1">
    <location>
        <begin position="246"/>
        <end position="265"/>
    </location>
</feature>
<dbReference type="RefSeq" id="WP_205871944.1">
    <property type="nucleotide sequence ID" value="NZ_CP070872.1"/>
</dbReference>
<feature type="transmembrane region" description="Helical" evidence="1">
    <location>
        <begin position="96"/>
        <end position="119"/>
    </location>
</feature>
<dbReference type="AlphaFoldDB" id="A0AA45KFY9"/>
<organism evidence="2 3">
    <name type="scientific">Lactococcus taiwanensis</name>
    <dbReference type="NCBI Taxonomy" id="1151742"/>
    <lineage>
        <taxon>Bacteria</taxon>
        <taxon>Bacillati</taxon>
        <taxon>Bacillota</taxon>
        <taxon>Bacilli</taxon>
        <taxon>Lactobacillales</taxon>
        <taxon>Streptococcaceae</taxon>
        <taxon>Lactococcus</taxon>
    </lineage>
</organism>
<feature type="transmembrane region" description="Helical" evidence="1">
    <location>
        <begin position="286"/>
        <end position="308"/>
    </location>
</feature>
<keyword evidence="3" id="KW-1185">Reference proteome</keyword>
<dbReference type="Proteomes" id="UP000663608">
    <property type="component" value="Chromosome"/>
</dbReference>
<proteinExistence type="predicted"/>
<feature type="transmembrane region" description="Helical" evidence="1">
    <location>
        <begin position="58"/>
        <end position="75"/>
    </location>
</feature>
<accession>A0AA45KFY9</accession>
<feature type="transmembrane region" description="Helical" evidence="1">
    <location>
        <begin position="222"/>
        <end position="240"/>
    </location>
</feature>
<feature type="transmembrane region" description="Helical" evidence="1">
    <location>
        <begin position="28"/>
        <end position="46"/>
    </location>
</feature>
<dbReference type="KEGG" id="lti:JW886_09350"/>
<dbReference type="EMBL" id="CP070872">
    <property type="protein sequence ID" value="QSE76640.1"/>
    <property type="molecule type" value="Genomic_DNA"/>
</dbReference>
<feature type="transmembrane region" description="Helical" evidence="1">
    <location>
        <begin position="314"/>
        <end position="332"/>
    </location>
</feature>
<protein>
    <submittedName>
        <fullName evidence="2">ABC transporter permease</fullName>
    </submittedName>
</protein>
<dbReference type="PIRSF" id="PIRSF037259">
    <property type="entry name" value="EcsB_ABC"/>
    <property type="match status" value="1"/>
</dbReference>
<reference evidence="2 3" key="1">
    <citation type="submission" date="2021-02" db="EMBL/GenBank/DDBJ databases">
        <title>Complete genome sequence of Lactococcus lactis strain K_LL004.</title>
        <authorList>
            <person name="Kim H.B."/>
        </authorList>
    </citation>
    <scope>NUCLEOTIDE SEQUENCE [LARGE SCALE GENOMIC DNA]</scope>
    <source>
        <strain evidence="2 3">K_LL004</strain>
    </source>
</reference>
<sequence>MTEIFAKRRKDWYKQNLKYLRYVFNDHFVLFLMILLGALVVQYVTFLQTHQAHLLEKIILVVLVTVLSQLVGRIATFVEAADKVFLLPQELALKRYLLQCLVRSLILPAVLSLLLILIVAPLLNFNVVIFIIWFILLVALKGAWFYSQIWRWQQTGILNWTAMIESEETRKTATLRLFALFTNVKGLKSHSHRRKYLDFLLPDTRRTYDYLFMRSFLRSGDFLGLTLRLLVLSILSMIFISNGIVALIIVLVFNYLLIFQLLSLRTTFDYQLLTRIYPVKKTAKTAGLRVVLFRVMLVTTLIELIMSLIFIRPIVLAVVIFLFNFILTKFYVRFRLKK</sequence>
<dbReference type="Pfam" id="PF05975">
    <property type="entry name" value="EcsB"/>
    <property type="match status" value="1"/>
</dbReference>
<evidence type="ECO:0000256" key="1">
    <source>
        <dbReference type="SAM" id="Phobius"/>
    </source>
</evidence>
<evidence type="ECO:0000313" key="3">
    <source>
        <dbReference type="Proteomes" id="UP000663608"/>
    </source>
</evidence>
<feature type="transmembrane region" description="Helical" evidence="1">
    <location>
        <begin position="125"/>
        <end position="146"/>
    </location>
</feature>
<name>A0AA45KFY9_9LACT</name>